<dbReference type="InterPro" id="IPR003495">
    <property type="entry name" value="CobW/HypB/UreG_nucleotide-bd"/>
</dbReference>
<reference evidence="4" key="1">
    <citation type="submission" date="2018-03" db="EMBL/GenBank/DDBJ databases">
        <title>Lachnoclostridium SNUG30370 gen.nov., sp.nov., isolated from human faeces.</title>
        <authorList>
            <person name="Seo B."/>
            <person name="Jeon K."/>
            <person name="Ko G."/>
        </authorList>
    </citation>
    <scope>NUCLEOTIDE SEQUENCE [LARGE SCALE GENOMIC DNA]</scope>
    <source>
        <strain evidence="4">SNUG30370</strain>
    </source>
</reference>
<evidence type="ECO:0000313" key="2">
    <source>
        <dbReference type="EMBL" id="MCB8611389.1"/>
    </source>
</evidence>
<dbReference type="SUPFAM" id="SSF52540">
    <property type="entry name" value="P-loop containing nucleoside triphosphate hydrolases"/>
    <property type="match status" value="1"/>
</dbReference>
<dbReference type="PANTHER" id="PTHR13748">
    <property type="entry name" value="COBW-RELATED"/>
    <property type="match status" value="1"/>
</dbReference>
<keyword evidence="4" id="KW-1185">Reference proteome</keyword>
<dbReference type="Proteomes" id="UP000241201">
    <property type="component" value="Unassembled WGS sequence"/>
</dbReference>
<dbReference type="EMBL" id="PYLP01000032">
    <property type="protein sequence ID" value="PST35533.1"/>
    <property type="molecule type" value="Genomic_DNA"/>
</dbReference>
<dbReference type="Proteomes" id="UP001198439">
    <property type="component" value="Unassembled WGS sequence"/>
</dbReference>
<dbReference type="GeneID" id="77471977"/>
<dbReference type="Pfam" id="PF02492">
    <property type="entry name" value="cobW"/>
    <property type="match status" value="1"/>
</dbReference>
<gene>
    <name evidence="3" type="ORF">C7U55_12895</name>
    <name evidence="2" type="ORF">LJD69_12380</name>
</gene>
<sequence length="309" mass="36009">MVKVDLITGFLGSGKTTFIKKYATYLINQGYKVGIIENDFGAVNVDMMLLQDLQSDNCELEMVAGACDKDCHQRRFKTKLISMGMRQFDRILVEPSGIFDVDEFFDILHEEPLTNWYEIGNVFAIVDSSLEKNLSKEASYLLASQVVSAGKVLLSKVDSTSQERINETIQQINQALTSFHGKEIEQSRIKIKQWKDFKKEDYEELLESGYTNNSIEKLWFDQNKTFQSLYYMNNHFNQEEFIKKIDTIFLDQECGHVMRVKGFYQKENKWYEMNMTQESKTIQEIPEGQDVIIVIGEELNKTKIDQYFK</sequence>
<dbReference type="GO" id="GO:0005737">
    <property type="term" value="C:cytoplasm"/>
    <property type="evidence" value="ECO:0007669"/>
    <property type="project" value="TreeGrafter"/>
</dbReference>
<dbReference type="PANTHER" id="PTHR13748:SF31">
    <property type="entry name" value="ZINC-REGULATED GTPASE METALLOPROTEIN ACTIVATOR 1A-RELATED"/>
    <property type="match status" value="1"/>
</dbReference>
<dbReference type="RefSeq" id="WP_106988902.1">
    <property type="nucleotide sequence ID" value="NZ_DAWBWI010000078.1"/>
</dbReference>
<evidence type="ECO:0000313" key="3">
    <source>
        <dbReference type="EMBL" id="PST35533.1"/>
    </source>
</evidence>
<dbReference type="AlphaFoldDB" id="A0A2T3FJT0"/>
<organism evidence="3 4">
    <name type="scientific">Faecalibacillus faecis</name>
    <dbReference type="NCBI Taxonomy" id="1982628"/>
    <lineage>
        <taxon>Bacteria</taxon>
        <taxon>Bacillati</taxon>
        <taxon>Bacillota</taxon>
        <taxon>Erysipelotrichia</taxon>
        <taxon>Erysipelotrichales</taxon>
        <taxon>Coprobacillaceae</taxon>
        <taxon>Faecalibacillus</taxon>
    </lineage>
</organism>
<feature type="domain" description="CobW/HypB/UreG nucleotide-binding" evidence="1">
    <location>
        <begin position="5"/>
        <end position="175"/>
    </location>
</feature>
<dbReference type="InterPro" id="IPR051316">
    <property type="entry name" value="Zinc-reg_GTPase_activator"/>
</dbReference>
<proteinExistence type="predicted"/>
<dbReference type="InterPro" id="IPR027417">
    <property type="entry name" value="P-loop_NTPase"/>
</dbReference>
<name>A0A2T3FJT0_9FIRM</name>
<protein>
    <submittedName>
        <fullName evidence="3">GTPase (G3E family)</fullName>
    </submittedName>
</protein>
<comment type="caution">
    <text evidence="3">The sequence shown here is derived from an EMBL/GenBank/DDBJ whole genome shotgun (WGS) entry which is preliminary data.</text>
</comment>
<reference evidence="2" key="3">
    <citation type="submission" date="2021-10" db="EMBL/GenBank/DDBJ databases">
        <title>Collection of gut derived symbiotic bacterial strains cultured from healthy donors.</title>
        <authorList>
            <person name="Lin H."/>
            <person name="Littmann E."/>
            <person name="Kohout C."/>
            <person name="Pamer E.G."/>
        </authorList>
    </citation>
    <scope>NUCLEOTIDE SEQUENCE</scope>
    <source>
        <strain evidence="2">DFI.4.48</strain>
    </source>
</reference>
<dbReference type="Gene3D" id="3.40.50.300">
    <property type="entry name" value="P-loop containing nucleotide triphosphate hydrolases"/>
    <property type="match status" value="1"/>
</dbReference>
<reference evidence="3" key="2">
    <citation type="journal article" date="2019" name="Int. J. Syst. Evol. Microbiol.">
        <title>Faecalibacillus intestinalis gen. nov., sp. nov. and Faecalibacillus faecis sp. nov., isolated from human faeces.</title>
        <authorList>
            <person name="Seo B."/>
            <person name="Jeon K."/>
            <person name="Baek I."/>
            <person name="Lee Y.M."/>
            <person name="Baek K."/>
            <person name="Ko G."/>
        </authorList>
    </citation>
    <scope>NUCLEOTIDE SEQUENCE</scope>
    <source>
        <strain evidence="3">SNUG30370</strain>
    </source>
</reference>
<evidence type="ECO:0000259" key="1">
    <source>
        <dbReference type="Pfam" id="PF02492"/>
    </source>
</evidence>
<evidence type="ECO:0000313" key="4">
    <source>
        <dbReference type="Proteomes" id="UP000241201"/>
    </source>
</evidence>
<dbReference type="EMBL" id="JAJDKZ010000053">
    <property type="protein sequence ID" value="MCB8611389.1"/>
    <property type="molecule type" value="Genomic_DNA"/>
</dbReference>
<accession>A0A2T3FJT0</accession>